<organism evidence="4 5">
    <name type="scientific">Candidatus Desulfovibrio trichonymphae</name>
    <dbReference type="NCBI Taxonomy" id="1725232"/>
    <lineage>
        <taxon>Bacteria</taxon>
        <taxon>Pseudomonadati</taxon>
        <taxon>Thermodesulfobacteriota</taxon>
        <taxon>Desulfovibrionia</taxon>
        <taxon>Desulfovibrionales</taxon>
        <taxon>Desulfovibrionaceae</taxon>
        <taxon>Desulfovibrio</taxon>
    </lineage>
</organism>
<sequence>MRKTVLVFALCSLFIAGPALADQLYVKLNLKIWDREKVGDGEGTLYGKFSFTSNDAKKDDAIKEIGWMTLQPGASIGMHKHEDNEDAYIIVAGKGVFTDSNGKETPVKAGDITVTRKGESHALKNTGKKPLKFLEVVAAQQ</sequence>
<dbReference type="RefSeq" id="WP_096399142.1">
    <property type="nucleotide sequence ID" value="NZ_AP017368.1"/>
</dbReference>
<dbReference type="PANTHER" id="PTHR35848">
    <property type="entry name" value="OXALATE-BINDING PROTEIN"/>
    <property type="match status" value="1"/>
</dbReference>
<gene>
    <name evidence="4" type="ORF">RSDT_0089</name>
</gene>
<accession>A0A1J1DP43</accession>
<dbReference type="GO" id="GO:0046872">
    <property type="term" value="F:metal ion binding"/>
    <property type="evidence" value="ECO:0007669"/>
    <property type="project" value="UniProtKB-KW"/>
</dbReference>
<keyword evidence="4" id="KW-0548">Nucleotidyltransferase</keyword>
<dbReference type="InterPro" id="IPR013096">
    <property type="entry name" value="Cupin_2"/>
</dbReference>
<keyword evidence="4" id="KW-0413">Isomerase</keyword>
<dbReference type="OrthoDB" id="9791637at2"/>
<dbReference type="PANTHER" id="PTHR35848:SF6">
    <property type="entry name" value="CUPIN TYPE-2 DOMAIN-CONTAINING PROTEIN"/>
    <property type="match status" value="1"/>
</dbReference>
<dbReference type="InterPro" id="IPR014710">
    <property type="entry name" value="RmlC-like_jellyroll"/>
</dbReference>
<keyword evidence="4" id="KW-0808">Transferase</keyword>
<keyword evidence="5" id="KW-1185">Reference proteome</keyword>
<protein>
    <submittedName>
        <fullName evidence="4">Putative mannose-1-phosphate guanylyltransferase /mannose-6-phosphate isomerase</fullName>
    </submittedName>
</protein>
<dbReference type="InterPro" id="IPR051610">
    <property type="entry name" value="GPI/OXD"/>
</dbReference>
<dbReference type="CDD" id="cd02221">
    <property type="entry name" value="cupin_TM1287-like"/>
    <property type="match status" value="1"/>
</dbReference>
<dbReference type="AlphaFoldDB" id="A0A1J1DP43"/>
<dbReference type="GO" id="GO:0016779">
    <property type="term" value="F:nucleotidyltransferase activity"/>
    <property type="evidence" value="ECO:0007669"/>
    <property type="project" value="UniProtKB-KW"/>
</dbReference>
<evidence type="ECO:0000256" key="1">
    <source>
        <dbReference type="ARBA" id="ARBA00022723"/>
    </source>
</evidence>
<dbReference type="Proteomes" id="UP000242645">
    <property type="component" value="Chromosome"/>
</dbReference>
<evidence type="ECO:0000313" key="4">
    <source>
        <dbReference type="EMBL" id="BAV91601.1"/>
    </source>
</evidence>
<feature type="domain" description="Cupin type-2" evidence="3">
    <location>
        <begin position="67"/>
        <end position="137"/>
    </location>
</feature>
<dbReference type="Gene3D" id="2.60.120.10">
    <property type="entry name" value="Jelly Rolls"/>
    <property type="match status" value="1"/>
</dbReference>
<evidence type="ECO:0000259" key="3">
    <source>
        <dbReference type="Pfam" id="PF07883"/>
    </source>
</evidence>
<proteinExistence type="predicted"/>
<feature type="chain" id="PRO_5009618595" evidence="2">
    <location>
        <begin position="22"/>
        <end position="141"/>
    </location>
</feature>
<keyword evidence="2" id="KW-0732">Signal</keyword>
<feature type="signal peptide" evidence="2">
    <location>
        <begin position="1"/>
        <end position="21"/>
    </location>
</feature>
<dbReference type="Pfam" id="PF07883">
    <property type="entry name" value="Cupin_2"/>
    <property type="match status" value="1"/>
</dbReference>
<dbReference type="GO" id="GO:0016853">
    <property type="term" value="F:isomerase activity"/>
    <property type="evidence" value="ECO:0007669"/>
    <property type="project" value="UniProtKB-KW"/>
</dbReference>
<evidence type="ECO:0000256" key="2">
    <source>
        <dbReference type="SAM" id="SignalP"/>
    </source>
</evidence>
<reference evidence="4 5" key="1">
    <citation type="journal article" date="2017" name="ISME J.">
        <title>Genome of 'Ca. Desulfovibrio trichonymphae', an H2-oxidizing bacterium in a tripartite symbiotic system within a protist cell in the termite gut.</title>
        <authorList>
            <person name="Kuwahara H."/>
            <person name="Yuki M."/>
            <person name="Izawa K."/>
            <person name="Ohkuma M."/>
            <person name="Hongoh Y."/>
        </authorList>
    </citation>
    <scope>NUCLEOTIDE SEQUENCE [LARGE SCALE GENOMIC DNA]</scope>
    <source>
        <strain evidence="4 5">Rs-N31</strain>
    </source>
</reference>
<name>A0A1J1DP43_9BACT</name>
<dbReference type="KEGG" id="dtr:RSDT_0089"/>
<dbReference type="SUPFAM" id="SSF51182">
    <property type="entry name" value="RmlC-like cupins"/>
    <property type="match status" value="1"/>
</dbReference>
<evidence type="ECO:0000313" key="5">
    <source>
        <dbReference type="Proteomes" id="UP000242645"/>
    </source>
</evidence>
<dbReference type="EMBL" id="AP017368">
    <property type="protein sequence ID" value="BAV91601.1"/>
    <property type="molecule type" value="Genomic_DNA"/>
</dbReference>
<keyword evidence="1" id="KW-0479">Metal-binding</keyword>
<dbReference type="InterPro" id="IPR011051">
    <property type="entry name" value="RmlC_Cupin_sf"/>
</dbReference>